<feature type="compositionally biased region" description="Basic and acidic residues" evidence="12">
    <location>
        <begin position="634"/>
        <end position="673"/>
    </location>
</feature>
<evidence type="ECO:0000256" key="1">
    <source>
        <dbReference type="ARBA" id="ARBA00004162"/>
    </source>
</evidence>
<name>A0A8J9VNR0_BRALA</name>
<dbReference type="InterPro" id="IPR013098">
    <property type="entry name" value="Ig_I-set"/>
</dbReference>
<dbReference type="PANTHER" id="PTHR45080:SF27">
    <property type="entry name" value="NEURAL CELL ADHESION MOLECULE 1-LIKE"/>
    <property type="match status" value="1"/>
</dbReference>
<evidence type="ECO:0000256" key="11">
    <source>
        <dbReference type="ARBA" id="ARBA00023319"/>
    </source>
</evidence>
<evidence type="ECO:0000256" key="12">
    <source>
        <dbReference type="SAM" id="MobiDB-lite"/>
    </source>
</evidence>
<feature type="domain" description="Ig-like" evidence="15">
    <location>
        <begin position="115"/>
        <end position="201"/>
    </location>
</feature>
<keyword evidence="11" id="KW-0393">Immunoglobulin domain</keyword>
<dbReference type="InterPro" id="IPR009138">
    <property type="entry name" value="Neural_cell_adh"/>
</dbReference>
<keyword evidence="7 13" id="KW-1133">Transmembrane helix</keyword>
<feature type="domain" description="Ig-like" evidence="15">
    <location>
        <begin position="26"/>
        <end position="99"/>
    </location>
</feature>
<dbReference type="CDD" id="cd00063">
    <property type="entry name" value="FN3"/>
    <property type="match status" value="2"/>
</dbReference>
<keyword evidence="5" id="KW-0677">Repeat</keyword>
<reference evidence="17" key="1">
    <citation type="submission" date="2022-01" db="EMBL/GenBank/DDBJ databases">
        <authorList>
            <person name="Braso-Vives M."/>
        </authorList>
    </citation>
    <scope>NUCLEOTIDE SEQUENCE</scope>
</reference>
<dbReference type="AlphaFoldDB" id="A0A8J9VNR0"/>
<evidence type="ECO:0000256" key="9">
    <source>
        <dbReference type="ARBA" id="ARBA00023157"/>
    </source>
</evidence>
<dbReference type="InterPro" id="IPR050958">
    <property type="entry name" value="Cell_Adh-Cytoskel_Orgn"/>
</dbReference>
<dbReference type="Pfam" id="PF00041">
    <property type="entry name" value="fn3"/>
    <property type="match status" value="1"/>
</dbReference>
<dbReference type="InterPro" id="IPR003598">
    <property type="entry name" value="Ig_sub2"/>
</dbReference>
<evidence type="ECO:0000256" key="5">
    <source>
        <dbReference type="ARBA" id="ARBA00022737"/>
    </source>
</evidence>
<organism evidence="17 18">
    <name type="scientific">Branchiostoma lanceolatum</name>
    <name type="common">Common lancelet</name>
    <name type="synonym">Amphioxus lanceolatum</name>
    <dbReference type="NCBI Taxonomy" id="7740"/>
    <lineage>
        <taxon>Eukaryota</taxon>
        <taxon>Metazoa</taxon>
        <taxon>Chordata</taxon>
        <taxon>Cephalochordata</taxon>
        <taxon>Leptocardii</taxon>
        <taxon>Amphioxiformes</taxon>
        <taxon>Branchiostomatidae</taxon>
        <taxon>Branchiostoma</taxon>
    </lineage>
</organism>
<dbReference type="InterPro" id="IPR036116">
    <property type="entry name" value="FN3_sf"/>
</dbReference>
<dbReference type="InterPro" id="IPR007110">
    <property type="entry name" value="Ig-like_dom"/>
</dbReference>
<evidence type="ECO:0000313" key="18">
    <source>
        <dbReference type="Proteomes" id="UP000838412"/>
    </source>
</evidence>
<feature type="region of interest" description="Disordered" evidence="12">
    <location>
        <begin position="564"/>
        <end position="603"/>
    </location>
</feature>
<feature type="chain" id="PRO_5035419797" evidence="14">
    <location>
        <begin position="21"/>
        <end position="738"/>
    </location>
</feature>
<dbReference type="SUPFAM" id="SSF48726">
    <property type="entry name" value="Immunoglobulin"/>
    <property type="match status" value="3"/>
</dbReference>
<keyword evidence="6" id="KW-0130">Cell adhesion</keyword>
<dbReference type="GO" id="GO:0005886">
    <property type="term" value="C:plasma membrane"/>
    <property type="evidence" value="ECO:0007669"/>
    <property type="project" value="UniProtKB-SubCell"/>
</dbReference>
<dbReference type="PROSITE" id="PS50835">
    <property type="entry name" value="IG_LIKE"/>
    <property type="match status" value="3"/>
</dbReference>
<dbReference type="GO" id="GO:0043025">
    <property type="term" value="C:neuronal cell body"/>
    <property type="evidence" value="ECO:0007669"/>
    <property type="project" value="TreeGrafter"/>
</dbReference>
<dbReference type="Proteomes" id="UP000838412">
    <property type="component" value="Chromosome 1"/>
</dbReference>
<protein>
    <submittedName>
        <fullName evidence="17">NCAM2 protein</fullName>
    </submittedName>
</protein>
<evidence type="ECO:0000256" key="4">
    <source>
        <dbReference type="ARBA" id="ARBA00022729"/>
    </source>
</evidence>
<dbReference type="GO" id="GO:0030424">
    <property type="term" value="C:axon"/>
    <property type="evidence" value="ECO:0007669"/>
    <property type="project" value="TreeGrafter"/>
</dbReference>
<dbReference type="GO" id="GO:0050808">
    <property type="term" value="P:synapse organization"/>
    <property type="evidence" value="ECO:0007669"/>
    <property type="project" value="TreeGrafter"/>
</dbReference>
<feature type="domain" description="Fibronectin type-III" evidence="16">
    <location>
        <begin position="404"/>
        <end position="510"/>
    </location>
</feature>
<feature type="signal peptide" evidence="14">
    <location>
        <begin position="1"/>
        <end position="20"/>
    </location>
</feature>
<dbReference type="EMBL" id="OV696686">
    <property type="protein sequence ID" value="CAH1233588.1"/>
    <property type="molecule type" value="Genomic_DNA"/>
</dbReference>
<feature type="domain" description="Fibronectin type-III" evidence="16">
    <location>
        <begin position="306"/>
        <end position="400"/>
    </location>
</feature>
<dbReference type="GO" id="GO:0008046">
    <property type="term" value="F:axon guidance receptor activity"/>
    <property type="evidence" value="ECO:0007669"/>
    <property type="project" value="TreeGrafter"/>
</dbReference>
<evidence type="ECO:0000259" key="16">
    <source>
        <dbReference type="PROSITE" id="PS50853"/>
    </source>
</evidence>
<evidence type="ECO:0000256" key="13">
    <source>
        <dbReference type="SAM" id="Phobius"/>
    </source>
</evidence>
<dbReference type="GO" id="GO:0007156">
    <property type="term" value="P:homophilic cell adhesion via plasma membrane adhesion molecules"/>
    <property type="evidence" value="ECO:0007669"/>
    <property type="project" value="TreeGrafter"/>
</dbReference>
<keyword evidence="4 14" id="KW-0732">Signal</keyword>
<dbReference type="OrthoDB" id="9355041at2759"/>
<evidence type="ECO:0000256" key="3">
    <source>
        <dbReference type="ARBA" id="ARBA00022692"/>
    </source>
</evidence>
<dbReference type="InterPro" id="IPR013783">
    <property type="entry name" value="Ig-like_fold"/>
</dbReference>
<gene>
    <name evidence="17" type="primary">NCAM2</name>
    <name evidence="17" type="ORF">BLAG_LOCUS2303</name>
</gene>
<keyword evidence="10" id="KW-0325">Glycoprotein</keyword>
<comment type="subcellular location">
    <subcellularLocation>
        <location evidence="1">Cell membrane</location>
        <topology evidence="1">Single-pass membrane protein</topology>
    </subcellularLocation>
</comment>
<keyword evidence="2" id="KW-1003">Cell membrane</keyword>
<dbReference type="SMART" id="SM00409">
    <property type="entry name" value="IG"/>
    <property type="match status" value="3"/>
</dbReference>
<evidence type="ECO:0000256" key="7">
    <source>
        <dbReference type="ARBA" id="ARBA00022989"/>
    </source>
</evidence>
<dbReference type="InterPro" id="IPR003961">
    <property type="entry name" value="FN3_dom"/>
</dbReference>
<dbReference type="SMART" id="SM00060">
    <property type="entry name" value="FN3"/>
    <property type="match status" value="2"/>
</dbReference>
<dbReference type="Gene3D" id="2.60.40.10">
    <property type="entry name" value="Immunoglobulins"/>
    <property type="match status" value="5"/>
</dbReference>
<dbReference type="SUPFAM" id="SSF49265">
    <property type="entry name" value="Fibronectin type III"/>
    <property type="match status" value="1"/>
</dbReference>
<keyword evidence="8 13" id="KW-0472">Membrane</keyword>
<keyword evidence="3 13" id="KW-0812">Transmembrane</keyword>
<dbReference type="SMART" id="SM00408">
    <property type="entry name" value="IGc2"/>
    <property type="match status" value="3"/>
</dbReference>
<evidence type="ECO:0000256" key="2">
    <source>
        <dbReference type="ARBA" id="ARBA00022475"/>
    </source>
</evidence>
<accession>A0A8J9VNR0</accession>
<feature type="domain" description="Ig-like" evidence="15">
    <location>
        <begin position="208"/>
        <end position="299"/>
    </location>
</feature>
<dbReference type="InterPro" id="IPR036179">
    <property type="entry name" value="Ig-like_dom_sf"/>
</dbReference>
<dbReference type="InterPro" id="IPR003599">
    <property type="entry name" value="Ig_sub"/>
</dbReference>
<dbReference type="PANTHER" id="PTHR45080">
    <property type="entry name" value="CONTACTIN 5"/>
    <property type="match status" value="1"/>
</dbReference>
<evidence type="ECO:0000256" key="10">
    <source>
        <dbReference type="ARBA" id="ARBA00023180"/>
    </source>
</evidence>
<feature type="region of interest" description="Disordered" evidence="12">
    <location>
        <begin position="622"/>
        <end position="738"/>
    </location>
</feature>
<dbReference type="PRINTS" id="PR01838">
    <property type="entry name" value="NCAMFAMILY"/>
</dbReference>
<evidence type="ECO:0000256" key="14">
    <source>
        <dbReference type="SAM" id="SignalP"/>
    </source>
</evidence>
<proteinExistence type="predicted"/>
<keyword evidence="9" id="KW-1015">Disulfide bond</keyword>
<keyword evidence="18" id="KW-1185">Reference proteome</keyword>
<dbReference type="FunFam" id="2.60.40.10:FF:000086">
    <property type="entry name" value="Neural cell adhesion molecule 1"/>
    <property type="match status" value="1"/>
</dbReference>
<evidence type="ECO:0000256" key="8">
    <source>
        <dbReference type="ARBA" id="ARBA00023136"/>
    </source>
</evidence>
<dbReference type="Pfam" id="PF07679">
    <property type="entry name" value="I-set"/>
    <property type="match status" value="2"/>
</dbReference>
<sequence>MSMDLRVLLLLVTCVRGVFGQVRVLPDSPSVVRKEGEDIIFTCSDVSTSVANQNLRWYGPTGDEISGTGVRVFTESSQGLSRLRVLQIQRPDGGNYTCRGDSGDEITSMLIVFKPITFDSAPTEQNFQVNSDAVLECQVSGDPHPTVVWYRDNNEVGTSAKYRKMANNNLVIGNIQLQDAGIYTCEASVTSDGRFAERDIRVSVLYPPAVFMDTPDTVGAVVGFTVNISCSARGNPTPQMAWYRNGRELLPSSDGNVMIYTAAGVSILGLKVNNSTSYGEYNCTAFNGLGSVSRNIILREAAVPTPPTGLKVAHLSTSQATIMFKKSYSESGVPVTHYVTDISGSNGDMSSQVGDASMTTVTLDGLAKNTSYAVRVRGVNIAGASDPSDSLNFTTLTEDANPDAPTILSRKMSTEAVGYELRASVPADLADPVTDCIVSYRPIRTNKLRHQWNNVTLPCSKNDSVSTVFITDLQPDTEYEGRVYARKASGTIGMSDFLFMTAEEVTAKQVGGVSAGGTAAIVIVVLLILIVAADVTCCALGKGGATLFIWNRVRGNAKSIPIKNEEAPAEEVETTMTSAAEAQPTPAEPKPAPATEDATSQDVKKAKAVKLPIAIWWSKLKRSRNQDGAEPTDAAEKVPEKSCEEGKAEKGDSVEDSNGKDPLAPKDESEKTANSELVEEGNAKEEKNDTVTSEDEAVTAKPDVVGGTDVAESTETTLLLDETKEEGTPEDQPNGLAV</sequence>
<dbReference type="PROSITE" id="PS50853">
    <property type="entry name" value="FN3"/>
    <property type="match status" value="2"/>
</dbReference>
<evidence type="ECO:0000256" key="6">
    <source>
        <dbReference type="ARBA" id="ARBA00022889"/>
    </source>
</evidence>
<feature type="transmembrane region" description="Helical" evidence="13">
    <location>
        <begin position="519"/>
        <end position="550"/>
    </location>
</feature>
<evidence type="ECO:0000259" key="15">
    <source>
        <dbReference type="PROSITE" id="PS50835"/>
    </source>
</evidence>
<evidence type="ECO:0000313" key="17">
    <source>
        <dbReference type="EMBL" id="CAH1233588.1"/>
    </source>
</evidence>
<dbReference type="CDD" id="cd00096">
    <property type="entry name" value="Ig"/>
    <property type="match status" value="1"/>
</dbReference>